<protein>
    <submittedName>
        <fullName evidence="1">Uncharacterized protein</fullName>
    </submittedName>
</protein>
<dbReference type="EMBL" id="JANSHE010000596">
    <property type="protein sequence ID" value="KAJ3008933.1"/>
    <property type="molecule type" value="Genomic_DNA"/>
</dbReference>
<accession>A0ACC1Q4N5</accession>
<organism evidence="1 2">
    <name type="scientific">Trametes sanguinea</name>
    <dbReference type="NCBI Taxonomy" id="158606"/>
    <lineage>
        <taxon>Eukaryota</taxon>
        <taxon>Fungi</taxon>
        <taxon>Dikarya</taxon>
        <taxon>Basidiomycota</taxon>
        <taxon>Agaricomycotina</taxon>
        <taxon>Agaricomycetes</taxon>
        <taxon>Polyporales</taxon>
        <taxon>Polyporaceae</taxon>
        <taxon>Trametes</taxon>
    </lineage>
</organism>
<evidence type="ECO:0000313" key="2">
    <source>
        <dbReference type="Proteomes" id="UP001144978"/>
    </source>
</evidence>
<keyword evidence="2" id="KW-1185">Reference proteome</keyword>
<name>A0ACC1Q4N5_9APHY</name>
<reference evidence="1" key="1">
    <citation type="submission" date="2022-08" db="EMBL/GenBank/DDBJ databases">
        <title>Genome Sequence of Pycnoporus sanguineus.</title>
        <authorList>
            <person name="Buettner E."/>
        </authorList>
    </citation>
    <scope>NUCLEOTIDE SEQUENCE</scope>
    <source>
        <strain evidence="1">CG-C14</strain>
    </source>
</reference>
<dbReference type="Proteomes" id="UP001144978">
    <property type="component" value="Unassembled WGS sequence"/>
</dbReference>
<sequence>MPSSIVGLPKRNMAAWGCKEEADLAASPFFLSSQKSGGAPPKGLAAGSRPGGLKSVGSGTRNLSDAVSSTNQVLTGAQHAPFSSNHSPPSHCQGLHDAPLVMRVE</sequence>
<gene>
    <name evidence="1" type="ORF">NUW54_g2970</name>
</gene>
<comment type="caution">
    <text evidence="1">The sequence shown here is derived from an EMBL/GenBank/DDBJ whole genome shotgun (WGS) entry which is preliminary data.</text>
</comment>
<evidence type="ECO:0000313" key="1">
    <source>
        <dbReference type="EMBL" id="KAJ3008933.1"/>
    </source>
</evidence>
<proteinExistence type="predicted"/>